<dbReference type="Proteomes" id="UP000315471">
    <property type="component" value="Unassembled WGS sequence"/>
</dbReference>
<dbReference type="EMBL" id="SJPY01000001">
    <property type="protein sequence ID" value="TWU45456.1"/>
    <property type="molecule type" value="Genomic_DNA"/>
</dbReference>
<comment type="caution">
    <text evidence="2">The sequence shown here is derived from an EMBL/GenBank/DDBJ whole genome shotgun (WGS) entry which is preliminary data.</text>
</comment>
<feature type="compositionally biased region" description="Polar residues" evidence="1">
    <location>
        <begin position="70"/>
        <end position="81"/>
    </location>
</feature>
<proteinExistence type="predicted"/>
<evidence type="ECO:0000313" key="2">
    <source>
        <dbReference type="EMBL" id="TWU45456.1"/>
    </source>
</evidence>
<gene>
    <name evidence="2" type="ORF">Q31b_06280</name>
</gene>
<protein>
    <submittedName>
        <fullName evidence="2">Uncharacterized protein</fullName>
    </submittedName>
</protein>
<evidence type="ECO:0000313" key="3">
    <source>
        <dbReference type="Proteomes" id="UP000315471"/>
    </source>
</evidence>
<dbReference type="RefSeq" id="WP_146598150.1">
    <property type="nucleotide sequence ID" value="NZ_SJPY01000001.1"/>
</dbReference>
<dbReference type="OrthoDB" id="279944at2"/>
<dbReference type="AlphaFoldDB" id="A0A5C6ED19"/>
<evidence type="ECO:0000256" key="1">
    <source>
        <dbReference type="SAM" id="MobiDB-lite"/>
    </source>
</evidence>
<reference evidence="2 3" key="1">
    <citation type="submission" date="2019-02" db="EMBL/GenBank/DDBJ databases">
        <title>Deep-cultivation of Planctomycetes and their phenomic and genomic characterization uncovers novel biology.</title>
        <authorList>
            <person name="Wiegand S."/>
            <person name="Jogler M."/>
            <person name="Boedeker C."/>
            <person name="Pinto D."/>
            <person name="Vollmers J."/>
            <person name="Rivas-Marin E."/>
            <person name="Kohn T."/>
            <person name="Peeters S.H."/>
            <person name="Heuer A."/>
            <person name="Rast P."/>
            <person name="Oberbeckmann S."/>
            <person name="Bunk B."/>
            <person name="Jeske O."/>
            <person name="Meyerdierks A."/>
            <person name="Storesund J.E."/>
            <person name="Kallscheuer N."/>
            <person name="Luecker S."/>
            <person name="Lage O.M."/>
            <person name="Pohl T."/>
            <person name="Merkel B.J."/>
            <person name="Hornburger P."/>
            <person name="Mueller R.-W."/>
            <person name="Bruemmer F."/>
            <person name="Labrenz M."/>
            <person name="Spormann A.M."/>
            <person name="Op Den Camp H."/>
            <person name="Overmann J."/>
            <person name="Amann R."/>
            <person name="Jetten M.S.M."/>
            <person name="Mascher T."/>
            <person name="Medema M.H."/>
            <person name="Devos D.P."/>
            <person name="Kaster A.-K."/>
            <person name="Ovreas L."/>
            <person name="Rohde M."/>
            <person name="Galperin M.Y."/>
            <person name="Jogler C."/>
        </authorList>
    </citation>
    <scope>NUCLEOTIDE SEQUENCE [LARGE SCALE GENOMIC DNA]</scope>
    <source>
        <strain evidence="2 3">Q31b</strain>
    </source>
</reference>
<organism evidence="2 3">
    <name type="scientific">Novipirellula aureliae</name>
    <dbReference type="NCBI Taxonomy" id="2527966"/>
    <lineage>
        <taxon>Bacteria</taxon>
        <taxon>Pseudomonadati</taxon>
        <taxon>Planctomycetota</taxon>
        <taxon>Planctomycetia</taxon>
        <taxon>Pirellulales</taxon>
        <taxon>Pirellulaceae</taxon>
        <taxon>Novipirellula</taxon>
    </lineage>
</organism>
<sequence length="99" mass="11159">MLKNRLEPEIDDNIESSLAEQLTWDLLDGQISEPGMQQLEELIEADEESRRCYIACLDLDQMLSEYFQQPSAVKEQSTPTTRPFGGVPLGSLMSDAPRV</sequence>
<keyword evidence="3" id="KW-1185">Reference proteome</keyword>
<accession>A0A5C6ED19</accession>
<feature type="region of interest" description="Disordered" evidence="1">
    <location>
        <begin position="70"/>
        <end position="99"/>
    </location>
</feature>
<name>A0A5C6ED19_9BACT</name>